<gene>
    <name evidence="1" type="ORF">MSG28_008678</name>
</gene>
<protein>
    <submittedName>
        <fullName evidence="1">Uncharacterized protein</fullName>
    </submittedName>
</protein>
<dbReference type="Proteomes" id="UP001064048">
    <property type="component" value="Chromosome 14"/>
</dbReference>
<dbReference type="EMBL" id="CM046114">
    <property type="protein sequence ID" value="KAI8420096.1"/>
    <property type="molecule type" value="Genomic_DNA"/>
</dbReference>
<evidence type="ECO:0000313" key="1">
    <source>
        <dbReference type="EMBL" id="KAI8420096.1"/>
    </source>
</evidence>
<sequence>MKKILLETPKPCIIMGDFNAHHILFGCHSNNNRGNCLYKLIDEFDMCVLNDGSATTVPYPNRNPSAIDLALVSPTLAPHCEWRVHDDAMGSYHYPTQVVVNVKPSIYEVRPVDEKYIYSKADWSKYYYLSETCFSELNINNTEPLNLYNNFVNILYQIQSESVPKQKPTQTPKVMRKPAPWWNQTCDDVVQKSKQALVQYRKSPSITNFINYKKLDAQKKRTLKEERVNSWHDLCSTFNRMTPISRIWAYIRRFKRIGSSHNRYLNDEWVPSFLDKISNSSQFNMKNLEDILNQSDENQNDLLLYSENQNLDLAVHNMNTALNQLQFYYRNTLKLEISSEKSKVLVFSKDPFAQSAINIIYDNNSIPIDSHHKFLGVIIDDKLKFDKHINHICQNAMKSINVMRSLAGTFWGSDPKTLNMLYKSIVRSHFDYSSMAYMNASCTLLKKLDVIQNMGLRVISGAMRTTPINTMEIENCIPPLSLRRLQLAERFCLKELSCENNVVLDRVIHPPEITQSAEIPRITANTLISGMLPEIPTIMTHTKNLTRNMYTCNKWPIYKCPYNILLSYLNIKCHLDSVKNKFDFLEFLNEKHDYYILYTDGSKGEHVKAAYYDPQMKSTNCYKIPDICSIFTAESWAILEALKYVYSNVNNVNILIVSDSKSVLTTLCNSNLKYKQNFIVYRVKEMIVKLGKNVEFVWVPSHIGITGNEIVDQATRCDHDEDLTESFKVPFTDYYHLFKMSSKRIWKEYWDITTETKGKWYAELQQNLPTAPWYYGFRYTNRKFITCINRMRSGHCLVPAHLNRMKIIADDKCTYCLKENADKTRYI</sequence>
<proteinExistence type="predicted"/>
<accession>A0ACC0J7L3</accession>
<name>A0ACC0J7L3_CHOFU</name>
<organism evidence="1 2">
    <name type="scientific">Choristoneura fumiferana</name>
    <name type="common">Spruce budworm moth</name>
    <name type="synonym">Archips fumiferana</name>
    <dbReference type="NCBI Taxonomy" id="7141"/>
    <lineage>
        <taxon>Eukaryota</taxon>
        <taxon>Metazoa</taxon>
        <taxon>Ecdysozoa</taxon>
        <taxon>Arthropoda</taxon>
        <taxon>Hexapoda</taxon>
        <taxon>Insecta</taxon>
        <taxon>Pterygota</taxon>
        <taxon>Neoptera</taxon>
        <taxon>Endopterygota</taxon>
        <taxon>Lepidoptera</taxon>
        <taxon>Glossata</taxon>
        <taxon>Ditrysia</taxon>
        <taxon>Tortricoidea</taxon>
        <taxon>Tortricidae</taxon>
        <taxon>Tortricinae</taxon>
        <taxon>Choristoneura</taxon>
    </lineage>
</organism>
<reference evidence="1 2" key="1">
    <citation type="journal article" date="2022" name="Genome Biol. Evol.">
        <title>The Spruce Budworm Genome: Reconstructing the Evolutionary History of Antifreeze Proteins.</title>
        <authorList>
            <person name="Beliveau C."/>
            <person name="Gagne P."/>
            <person name="Picq S."/>
            <person name="Vernygora O."/>
            <person name="Keeling C.I."/>
            <person name="Pinkney K."/>
            <person name="Doucet D."/>
            <person name="Wen F."/>
            <person name="Johnston J.S."/>
            <person name="Maaroufi H."/>
            <person name="Boyle B."/>
            <person name="Laroche J."/>
            <person name="Dewar K."/>
            <person name="Juretic N."/>
            <person name="Blackburn G."/>
            <person name="Nisole A."/>
            <person name="Brunet B."/>
            <person name="Brandao M."/>
            <person name="Lumley L."/>
            <person name="Duan J."/>
            <person name="Quan G."/>
            <person name="Lucarotti C.J."/>
            <person name="Roe A.D."/>
            <person name="Sperling F.A.H."/>
            <person name="Levesque R.C."/>
            <person name="Cusson M."/>
        </authorList>
    </citation>
    <scope>NUCLEOTIDE SEQUENCE [LARGE SCALE GENOMIC DNA]</scope>
    <source>
        <strain evidence="1">Glfc:IPQL:Cfum</strain>
    </source>
</reference>
<evidence type="ECO:0000313" key="2">
    <source>
        <dbReference type="Proteomes" id="UP001064048"/>
    </source>
</evidence>
<comment type="caution">
    <text evidence="1">The sequence shown here is derived from an EMBL/GenBank/DDBJ whole genome shotgun (WGS) entry which is preliminary data.</text>
</comment>
<keyword evidence="2" id="KW-1185">Reference proteome</keyword>